<feature type="compositionally biased region" description="Acidic residues" evidence="1">
    <location>
        <begin position="34"/>
        <end position="58"/>
    </location>
</feature>
<name>A0AAE1G7T9_PETCI</name>
<dbReference type="EMBL" id="JAWQEG010000585">
    <property type="protein sequence ID" value="KAK3888119.1"/>
    <property type="molecule type" value="Genomic_DNA"/>
</dbReference>
<evidence type="ECO:0000256" key="1">
    <source>
        <dbReference type="SAM" id="MobiDB-lite"/>
    </source>
</evidence>
<comment type="caution">
    <text evidence="2">The sequence shown here is derived from an EMBL/GenBank/DDBJ whole genome shotgun (WGS) entry which is preliminary data.</text>
</comment>
<evidence type="ECO:0000313" key="3">
    <source>
        <dbReference type="Proteomes" id="UP001286313"/>
    </source>
</evidence>
<accession>A0AAE1G7T9</accession>
<keyword evidence="3" id="KW-1185">Reference proteome</keyword>
<sequence>MTSTTSVYDHFLQVLVVDGEEEEEMEEEKKLKEEEMEEEKMEEEKESEEEEMEEEKMEEEYRSRRSEDATHHQPTWRAEEAPTSVRGQRSPGAKCKRKWKK</sequence>
<dbReference type="AlphaFoldDB" id="A0AAE1G7T9"/>
<gene>
    <name evidence="2" type="ORF">Pcinc_007801</name>
</gene>
<feature type="compositionally biased region" description="Basic and acidic residues" evidence="1">
    <location>
        <begin position="59"/>
        <end position="71"/>
    </location>
</feature>
<protein>
    <submittedName>
        <fullName evidence="2">Uncharacterized protein</fullName>
    </submittedName>
</protein>
<reference evidence="2" key="1">
    <citation type="submission" date="2023-10" db="EMBL/GenBank/DDBJ databases">
        <title>Genome assemblies of two species of porcelain crab, Petrolisthes cinctipes and Petrolisthes manimaculis (Anomura: Porcellanidae).</title>
        <authorList>
            <person name="Angst P."/>
        </authorList>
    </citation>
    <scope>NUCLEOTIDE SEQUENCE</scope>
    <source>
        <strain evidence="2">PB745_01</strain>
        <tissue evidence="2">Gill</tissue>
    </source>
</reference>
<organism evidence="2 3">
    <name type="scientific">Petrolisthes cinctipes</name>
    <name type="common">Flat porcelain crab</name>
    <dbReference type="NCBI Taxonomy" id="88211"/>
    <lineage>
        <taxon>Eukaryota</taxon>
        <taxon>Metazoa</taxon>
        <taxon>Ecdysozoa</taxon>
        <taxon>Arthropoda</taxon>
        <taxon>Crustacea</taxon>
        <taxon>Multicrustacea</taxon>
        <taxon>Malacostraca</taxon>
        <taxon>Eumalacostraca</taxon>
        <taxon>Eucarida</taxon>
        <taxon>Decapoda</taxon>
        <taxon>Pleocyemata</taxon>
        <taxon>Anomura</taxon>
        <taxon>Galatheoidea</taxon>
        <taxon>Porcellanidae</taxon>
        <taxon>Petrolisthes</taxon>
    </lineage>
</organism>
<feature type="region of interest" description="Disordered" evidence="1">
    <location>
        <begin position="17"/>
        <end position="101"/>
    </location>
</feature>
<proteinExistence type="predicted"/>
<evidence type="ECO:0000313" key="2">
    <source>
        <dbReference type="EMBL" id="KAK3888119.1"/>
    </source>
</evidence>
<dbReference type="Proteomes" id="UP001286313">
    <property type="component" value="Unassembled WGS sequence"/>
</dbReference>